<dbReference type="InterPro" id="IPR050815">
    <property type="entry name" value="TF_fung"/>
</dbReference>
<dbReference type="PANTHER" id="PTHR47338">
    <property type="entry name" value="ZN(II)2CYS6 TRANSCRIPTION FACTOR (EUROFUNG)-RELATED"/>
    <property type="match status" value="1"/>
</dbReference>
<evidence type="ECO:0000256" key="6">
    <source>
        <dbReference type="SAM" id="MobiDB-lite"/>
    </source>
</evidence>
<reference evidence="8" key="1">
    <citation type="submission" date="2023-03" db="EMBL/GenBank/DDBJ databases">
        <title>Massive genome expansion in bonnet fungi (Mycena s.s.) driven by repeated elements and novel gene families across ecological guilds.</title>
        <authorList>
            <consortium name="Lawrence Berkeley National Laboratory"/>
            <person name="Harder C.B."/>
            <person name="Miyauchi S."/>
            <person name="Viragh M."/>
            <person name="Kuo A."/>
            <person name="Thoen E."/>
            <person name="Andreopoulos B."/>
            <person name="Lu D."/>
            <person name="Skrede I."/>
            <person name="Drula E."/>
            <person name="Henrissat B."/>
            <person name="Morin E."/>
            <person name="Kohler A."/>
            <person name="Barry K."/>
            <person name="LaButti K."/>
            <person name="Morin E."/>
            <person name="Salamov A."/>
            <person name="Lipzen A."/>
            <person name="Mereny Z."/>
            <person name="Hegedus B."/>
            <person name="Baldrian P."/>
            <person name="Stursova M."/>
            <person name="Weitz H."/>
            <person name="Taylor A."/>
            <person name="Grigoriev I.V."/>
            <person name="Nagy L.G."/>
            <person name="Martin F."/>
            <person name="Kauserud H."/>
        </authorList>
    </citation>
    <scope>NUCLEOTIDE SEQUENCE</scope>
    <source>
        <strain evidence="8">CBHHK002</strain>
    </source>
</reference>
<dbReference type="GO" id="GO:0005634">
    <property type="term" value="C:nucleus"/>
    <property type="evidence" value="ECO:0007669"/>
    <property type="project" value="UniProtKB-SubCell"/>
</dbReference>
<evidence type="ECO:0000256" key="2">
    <source>
        <dbReference type="ARBA" id="ARBA00022723"/>
    </source>
</evidence>
<evidence type="ECO:0000313" key="9">
    <source>
        <dbReference type="Proteomes" id="UP001218218"/>
    </source>
</evidence>
<dbReference type="Proteomes" id="UP001218218">
    <property type="component" value="Unassembled WGS sequence"/>
</dbReference>
<keyword evidence="3" id="KW-0805">Transcription regulation</keyword>
<dbReference type="InterPro" id="IPR036864">
    <property type="entry name" value="Zn2-C6_fun-type_DNA-bd_sf"/>
</dbReference>
<keyword evidence="5" id="KW-0539">Nucleus</keyword>
<dbReference type="InterPro" id="IPR001138">
    <property type="entry name" value="Zn2Cys6_DnaBD"/>
</dbReference>
<keyword evidence="9" id="KW-1185">Reference proteome</keyword>
<evidence type="ECO:0000313" key="8">
    <source>
        <dbReference type="EMBL" id="KAJ7318559.1"/>
    </source>
</evidence>
<dbReference type="PROSITE" id="PS50048">
    <property type="entry name" value="ZN2_CY6_FUNGAL_2"/>
    <property type="match status" value="1"/>
</dbReference>
<feature type="region of interest" description="Disordered" evidence="6">
    <location>
        <begin position="126"/>
        <end position="148"/>
    </location>
</feature>
<dbReference type="GO" id="GO:0000981">
    <property type="term" value="F:DNA-binding transcription factor activity, RNA polymerase II-specific"/>
    <property type="evidence" value="ECO:0007669"/>
    <property type="project" value="InterPro"/>
</dbReference>
<dbReference type="Pfam" id="PF00172">
    <property type="entry name" value="Zn_clus"/>
    <property type="match status" value="1"/>
</dbReference>
<feature type="region of interest" description="Disordered" evidence="6">
    <location>
        <begin position="71"/>
        <end position="113"/>
    </location>
</feature>
<evidence type="ECO:0000256" key="4">
    <source>
        <dbReference type="ARBA" id="ARBA00023163"/>
    </source>
</evidence>
<evidence type="ECO:0000259" key="7">
    <source>
        <dbReference type="PROSITE" id="PS50048"/>
    </source>
</evidence>
<feature type="compositionally biased region" description="Low complexity" evidence="6">
    <location>
        <begin position="126"/>
        <end position="137"/>
    </location>
</feature>
<feature type="compositionally biased region" description="Low complexity" evidence="6">
    <location>
        <begin position="99"/>
        <end position="113"/>
    </location>
</feature>
<accession>A0AAD6ZDY4</accession>
<evidence type="ECO:0000256" key="3">
    <source>
        <dbReference type="ARBA" id="ARBA00023015"/>
    </source>
</evidence>
<sequence>MAPEKQERCRPLRRGKACLNCRHLKIKCNGIRPVCGCCTRVPKEDPCEYTDAMSRTQRLERTVARLQMRLKDLRNTGTTPPKEIETPQLLSSSYDPLTRRSSFGGSSSNSDNGSTFQIVVPRFQSSPSSVNSRLPSLEDPAESSDSVEPPFATTHMLLESFLPHATQFGFFLHPHRFRDAVLGRPSVALLDVVALWGAHLSKCHSLLSFEALFLDRARQHIAADVSADKHSPHYLHTIQALVLLSTYLLRTKQFIEAEFYANGAATLVLGHQLHKNRPSPDSATVIPVPDLEDVYHAPSTNALEEGEGVRAFWAVVCLQTHLKFSLDMPRAAAFCILESASGEISAPWPYEIEDYEVGMLLPGFSIQDSLHLLTESRLPPLCMLYAKASVLLHDTMRVSTAWSVELGTQYTTAYRLLDRRITAFWQALPPIYAYLGDDTASRTLAVTHALTAAAAIRLHRRAVGSDTTAQTTCLFAARAILDCLGDVRVGGPQAIAHPVVGALCALACGVLMDEVLAVRGFPVACEKGLFDAEEAELLGVLRAGMGTMEIYAQGCPLIQHQLQQLSQQYEML</sequence>
<dbReference type="CDD" id="cd12148">
    <property type="entry name" value="fungal_TF_MHR"/>
    <property type="match status" value="1"/>
</dbReference>
<dbReference type="SUPFAM" id="SSF57701">
    <property type="entry name" value="Zn2/Cys6 DNA-binding domain"/>
    <property type="match status" value="1"/>
</dbReference>
<comment type="caution">
    <text evidence="8">The sequence shown here is derived from an EMBL/GenBank/DDBJ whole genome shotgun (WGS) entry which is preliminary data.</text>
</comment>
<evidence type="ECO:0000256" key="5">
    <source>
        <dbReference type="ARBA" id="ARBA00023242"/>
    </source>
</evidence>
<dbReference type="EMBL" id="JARIHO010000057">
    <property type="protein sequence ID" value="KAJ7318559.1"/>
    <property type="molecule type" value="Genomic_DNA"/>
</dbReference>
<protein>
    <recommendedName>
        <fullName evidence="7">Zn(2)-C6 fungal-type domain-containing protein</fullName>
    </recommendedName>
</protein>
<dbReference type="SMART" id="SM00066">
    <property type="entry name" value="GAL4"/>
    <property type="match status" value="1"/>
</dbReference>
<feature type="domain" description="Zn(2)-C6 fungal-type" evidence="7">
    <location>
        <begin position="17"/>
        <end position="49"/>
    </location>
</feature>
<dbReference type="PROSITE" id="PS00463">
    <property type="entry name" value="ZN2_CY6_FUNGAL_1"/>
    <property type="match status" value="1"/>
</dbReference>
<proteinExistence type="predicted"/>
<keyword evidence="2" id="KW-0479">Metal-binding</keyword>
<organism evidence="8 9">
    <name type="scientific">Mycena albidolilacea</name>
    <dbReference type="NCBI Taxonomy" id="1033008"/>
    <lineage>
        <taxon>Eukaryota</taxon>
        <taxon>Fungi</taxon>
        <taxon>Dikarya</taxon>
        <taxon>Basidiomycota</taxon>
        <taxon>Agaricomycotina</taxon>
        <taxon>Agaricomycetes</taxon>
        <taxon>Agaricomycetidae</taxon>
        <taxon>Agaricales</taxon>
        <taxon>Marasmiineae</taxon>
        <taxon>Mycenaceae</taxon>
        <taxon>Mycena</taxon>
    </lineage>
</organism>
<name>A0AAD6ZDY4_9AGAR</name>
<comment type="subcellular location">
    <subcellularLocation>
        <location evidence="1">Nucleus</location>
    </subcellularLocation>
</comment>
<dbReference type="AlphaFoldDB" id="A0AAD6ZDY4"/>
<evidence type="ECO:0000256" key="1">
    <source>
        <dbReference type="ARBA" id="ARBA00004123"/>
    </source>
</evidence>
<gene>
    <name evidence="8" type="ORF">DFH08DRAFT_1086561</name>
</gene>
<keyword evidence="4" id="KW-0804">Transcription</keyword>
<dbReference type="PANTHER" id="PTHR47338:SF29">
    <property type="entry name" value="ZN(2)-C6 FUNGAL-TYPE DOMAIN-CONTAINING PROTEIN"/>
    <property type="match status" value="1"/>
</dbReference>
<dbReference type="Gene3D" id="4.10.240.10">
    <property type="entry name" value="Zn(2)-C6 fungal-type DNA-binding domain"/>
    <property type="match status" value="1"/>
</dbReference>
<dbReference type="GO" id="GO:0008270">
    <property type="term" value="F:zinc ion binding"/>
    <property type="evidence" value="ECO:0007669"/>
    <property type="project" value="InterPro"/>
</dbReference>
<dbReference type="CDD" id="cd00067">
    <property type="entry name" value="GAL4"/>
    <property type="match status" value="1"/>
</dbReference>